<dbReference type="AlphaFoldDB" id="A0A1X0CS53"/>
<accession>A0A1X0CS53</accession>
<evidence type="ECO:0000313" key="1">
    <source>
        <dbReference type="EMBL" id="ORA62809.1"/>
    </source>
</evidence>
<organism evidence="1 2">
    <name type="scientific">Mycolicibacterium insubricum</name>
    <dbReference type="NCBI Taxonomy" id="444597"/>
    <lineage>
        <taxon>Bacteria</taxon>
        <taxon>Bacillati</taxon>
        <taxon>Actinomycetota</taxon>
        <taxon>Actinomycetes</taxon>
        <taxon>Mycobacteriales</taxon>
        <taxon>Mycobacteriaceae</taxon>
        <taxon>Mycolicibacterium</taxon>
    </lineage>
</organism>
<dbReference type="Proteomes" id="UP000192801">
    <property type="component" value="Unassembled WGS sequence"/>
</dbReference>
<sequence length="150" mass="16623">MARRTPETVVGVDWPPVIPPLWDPAPECGYDDAADLEDWVPLPPDHEWPALDPDLEALLLGRGWVLATHAGDCDFYDWPASEHDFGDTELEISAMTYIGVMIPESESEELHYDVHHVGPEVGSSRSYTDRAALIADLDDIEAVRYVPGGQ</sequence>
<gene>
    <name evidence="1" type="ORF">BST26_20710</name>
</gene>
<evidence type="ECO:0000313" key="2">
    <source>
        <dbReference type="Proteomes" id="UP000192801"/>
    </source>
</evidence>
<protein>
    <submittedName>
        <fullName evidence="1">Uncharacterized protein</fullName>
    </submittedName>
</protein>
<comment type="caution">
    <text evidence="1">The sequence shown here is derived from an EMBL/GenBank/DDBJ whole genome shotgun (WGS) entry which is preliminary data.</text>
</comment>
<reference evidence="1 2" key="1">
    <citation type="submission" date="2016-12" db="EMBL/GenBank/DDBJ databases">
        <title>The new phylogeny of genus Mycobacterium.</title>
        <authorList>
            <person name="Tortoli E."/>
            <person name="Trovato A."/>
            <person name="Cirillo D.M."/>
        </authorList>
    </citation>
    <scope>NUCLEOTIDE SEQUENCE [LARGE SCALE GENOMIC DNA]</scope>
    <source>
        <strain evidence="1 2">DSM 45130</strain>
    </source>
</reference>
<name>A0A1X0CS53_9MYCO</name>
<keyword evidence="2" id="KW-1185">Reference proteome</keyword>
<proteinExistence type="predicted"/>
<dbReference type="EMBL" id="MVHS01000088">
    <property type="protein sequence ID" value="ORA62809.1"/>
    <property type="molecule type" value="Genomic_DNA"/>
</dbReference>